<name>A0A7S4F9P5_CHRCT</name>
<evidence type="ECO:0000256" key="2">
    <source>
        <dbReference type="RuleBase" id="RU000363"/>
    </source>
</evidence>
<organism evidence="3">
    <name type="scientific">Chrysotila carterae</name>
    <name type="common">Marine alga</name>
    <name type="synonym">Syracosphaera carterae</name>
    <dbReference type="NCBI Taxonomy" id="13221"/>
    <lineage>
        <taxon>Eukaryota</taxon>
        <taxon>Haptista</taxon>
        <taxon>Haptophyta</taxon>
        <taxon>Prymnesiophyceae</taxon>
        <taxon>Isochrysidales</taxon>
        <taxon>Isochrysidaceae</taxon>
        <taxon>Chrysotila</taxon>
    </lineage>
</organism>
<dbReference type="InterPro" id="IPR020904">
    <property type="entry name" value="Sc_DH/Rdtase_CS"/>
</dbReference>
<evidence type="ECO:0000313" key="3">
    <source>
        <dbReference type="EMBL" id="CAE0782614.1"/>
    </source>
</evidence>
<dbReference type="InterPro" id="IPR036291">
    <property type="entry name" value="NAD(P)-bd_dom_sf"/>
</dbReference>
<comment type="similarity">
    <text evidence="1 2">Belongs to the short-chain dehydrogenases/reductases (SDR) family.</text>
</comment>
<accession>A0A7S4F9P5</accession>
<gene>
    <name evidence="3" type="ORF">PCAR00345_LOCUS35316</name>
</gene>
<dbReference type="InterPro" id="IPR002347">
    <property type="entry name" value="SDR_fam"/>
</dbReference>
<proteinExistence type="inferred from homology"/>
<dbReference type="GO" id="GO:0016616">
    <property type="term" value="F:oxidoreductase activity, acting on the CH-OH group of donors, NAD or NADP as acceptor"/>
    <property type="evidence" value="ECO:0007669"/>
    <property type="project" value="TreeGrafter"/>
</dbReference>
<dbReference type="PANTHER" id="PTHR42760">
    <property type="entry name" value="SHORT-CHAIN DEHYDROGENASES/REDUCTASES FAMILY MEMBER"/>
    <property type="match status" value="1"/>
</dbReference>
<dbReference type="FunFam" id="3.40.50.720:FF:000084">
    <property type="entry name" value="Short-chain dehydrogenase reductase"/>
    <property type="match status" value="1"/>
</dbReference>
<reference evidence="3" key="1">
    <citation type="submission" date="2021-01" db="EMBL/GenBank/DDBJ databases">
        <authorList>
            <person name="Corre E."/>
            <person name="Pelletier E."/>
            <person name="Niang G."/>
            <person name="Scheremetjew M."/>
            <person name="Finn R."/>
            <person name="Kale V."/>
            <person name="Holt S."/>
            <person name="Cochrane G."/>
            <person name="Meng A."/>
            <person name="Brown T."/>
            <person name="Cohen L."/>
        </authorList>
    </citation>
    <scope>NUCLEOTIDE SEQUENCE</scope>
    <source>
        <strain evidence="3">CCMP645</strain>
    </source>
</reference>
<protein>
    <recommendedName>
        <fullName evidence="4">Gluconate 5-dehydrogenase</fullName>
    </recommendedName>
</protein>
<evidence type="ECO:0000256" key="1">
    <source>
        <dbReference type="ARBA" id="ARBA00006484"/>
    </source>
</evidence>
<dbReference type="AlphaFoldDB" id="A0A7S4F9P5"/>
<dbReference type="SUPFAM" id="SSF51735">
    <property type="entry name" value="NAD(P)-binding Rossmann-fold domains"/>
    <property type="match status" value="1"/>
</dbReference>
<dbReference type="PRINTS" id="PR00080">
    <property type="entry name" value="SDRFAMILY"/>
</dbReference>
<sequence length="268" mass="27437">MDRFSLVGHSALVTGGGTGIGAAIARGLAQAGACVVVAGRRLSPLEKTAAHINQQLSKTACWPLQCDVTDFSRADSIMKTASGLTNTGAAITVLVNNAGVNVRQPASELTEAHWRESLDLMLVAPFSLARACAPAWAAQGYGRVINIASLQSSLAFPDSIPYAASKSGVLGLTRALAEAYSPPHGFSGVTCNAIAPGYVSTDLTRSVFADAHRARMLAAKTIAGRNSVPDDLAGPAVFLASSAAAYVNGQLLNVDGGFTALGQSIGQL</sequence>
<dbReference type="PRINTS" id="PR00081">
    <property type="entry name" value="GDHRDH"/>
</dbReference>
<dbReference type="PROSITE" id="PS00061">
    <property type="entry name" value="ADH_SHORT"/>
    <property type="match status" value="1"/>
</dbReference>
<dbReference type="Pfam" id="PF00106">
    <property type="entry name" value="adh_short"/>
    <property type="match status" value="1"/>
</dbReference>
<evidence type="ECO:0008006" key="4">
    <source>
        <dbReference type="Google" id="ProtNLM"/>
    </source>
</evidence>
<dbReference type="EMBL" id="HBIZ01055253">
    <property type="protein sequence ID" value="CAE0782614.1"/>
    <property type="molecule type" value="Transcribed_RNA"/>
</dbReference>
<dbReference type="Gene3D" id="3.40.50.720">
    <property type="entry name" value="NAD(P)-binding Rossmann-like Domain"/>
    <property type="match status" value="1"/>
</dbReference>